<organism evidence="1 2">
    <name type="scientific">Champsocephalus gunnari</name>
    <name type="common">Mackerel icefish</name>
    <dbReference type="NCBI Taxonomy" id="52237"/>
    <lineage>
        <taxon>Eukaryota</taxon>
        <taxon>Metazoa</taxon>
        <taxon>Chordata</taxon>
        <taxon>Craniata</taxon>
        <taxon>Vertebrata</taxon>
        <taxon>Euteleostomi</taxon>
        <taxon>Actinopterygii</taxon>
        <taxon>Neopterygii</taxon>
        <taxon>Teleostei</taxon>
        <taxon>Neoteleostei</taxon>
        <taxon>Acanthomorphata</taxon>
        <taxon>Eupercaria</taxon>
        <taxon>Perciformes</taxon>
        <taxon>Notothenioidei</taxon>
        <taxon>Channichthyidae</taxon>
        <taxon>Champsocephalus</taxon>
    </lineage>
</organism>
<dbReference type="Proteomes" id="UP001331515">
    <property type="component" value="Unassembled WGS sequence"/>
</dbReference>
<name>A0AAN8HAF0_CHAGU</name>
<accession>A0AAN8HAF0</accession>
<keyword evidence="2" id="KW-1185">Reference proteome</keyword>
<protein>
    <submittedName>
        <fullName evidence="1">Uncharacterized protein</fullName>
    </submittedName>
</protein>
<comment type="caution">
    <text evidence="1">The sequence shown here is derived from an EMBL/GenBank/DDBJ whole genome shotgun (WGS) entry which is preliminary data.</text>
</comment>
<gene>
    <name evidence="1" type="ORF">CgunFtcFv8_016722</name>
</gene>
<evidence type="ECO:0000313" key="2">
    <source>
        <dbReference type="Proteomes" id="UP001331515"/>
    </source>
</evidence>
<evidence type="ECO:0000313" key="1">
    <source>
        <dbReference type="EMBL" id="KAK5908689.1"/>
    </source>
</evidence>
<dbReference type="AlphaFoldDB" id="A0AAN8HAF0"/>
<proteinExistence type="predicted"/>
<sequence>MRCVSLHISPAGRLMDGAESRVSSASCAADTPSYKTDKHCCLMPGNKRARKRCCTGWREGKERETGSETEHK</sequence>
<reference evidence="1 2" key="1">
    <citation type="journal article" date="2023" name="Mol. Biol. Evol.">
        <title>Genomics of Secondarily Temperate Adaptation in the Only Non-Antarctic Icefish.</title>
        <authorList>
            <person name="Rivera-Colon A.G."/>
            <person name="Rayamajhi N."/>
            <person name="Minhas B.F."/>
            <person name="Madrigal G."/>
            <person name="Bilyk K.T."/>
            <person name="Yoon V."/>
            <person name="Hune M."/>
            <person name="Gregory S."/>
            <person name="Cheng C.H.C."/>
            <person name="Catchen J.M."/>
        </authorList>
    </citation>
    <scope>NUCLEOTIDE SEQUENCE [LARGE SCALE GENOMIC DNA]</scope>
    <source>
        <tissue evidence="1">White muscle</tissue>
    </source>
</reference>
<dbReference type="EMBL" id="JAURVH010001529">
    <property type="protein sequence ID" value="KAK5908689.1"/>
    <property type="molecule type" value="Genomic_DNA"/>
</dbReference>